<reference evidence="1 2" key="1">
    <citation type="submission" date="2022-10" db="EMBL/GenBank/DDBJ databases">
        <title>The complete genomes of actinobacterial strains from the NBC collection.</title>
        <authorList>
            <person name="Joergensen T.S."/>
            <person name="Alvarez Arevalo M."/>
            <person name="Sterndorff E.B."/>
            <person name="Faurdal D."/>
            <person name="Vuksanovic O."/>
            <person name="Mourched A.-S."/>
            <person name="Charusanti P."/>
            <person name="Shaw S."/>
            <person name="Blin K."/>
            <person name="Weber T."/>
        </authorList>
    </citation>
    <scope>NUCLEOTIDE SEQUENCE [LARGE SCALE GENOMIC DNA]</scope>
    <source>
        <strain evidence="1 2">NBC 01753</strain>
    </source>
</reference>
<sequence length="66" mass="7000">MGQTVWMTAEGDRYHAREDCRGLVSGQQGGEAQGFELRPVEQLQAGQAEQRGKTACGICGGSEQGS</sequence>
<gene>
    <name evidence="1" type="ORF">OIE73_28725</name>
</gene>
<dbReference type="EMBL" id="CP109134">
    <property type="protein sequence ID" value="WSD09332.1"/>
    <property type="molecule type" value="Genomic_DNA"/>
</dbReference>
<name>A0ABZ1GVJ4_9ACTN</name>
<evidence type="ECO:0000313" key="2">
    <source>
        <dbReference type="Proteomes" id="UP001335325"/>
    </source>
</evidence>
<accession>A0ABZ1GVJ4</accession>
<dbReference type="Proteomes" id="UP001335325">
    <property type="component" value="Chromosome"/>
</dbReference>
<dbReference type="GeneID" id="91546641"/>
<dbReference type="RefSeq" id="WP_326755105.1">
    <property type="nucleotide sequence ID" value="NZ_CP109134.1"/>
</dbReference>
<protein>
    <submittedName>
        <fullName evidence="1">Uncharacterized protein</fullName>
    </submittedName>
</protein>
<keyword evidence="2" id="KW-1185">Reference proteome</keyword>
<proteinExistence type="predicted"/>
<organism evidence="1 2">
    <name type="scientific">Streptomyces hirsutus</name>
    <dbReference type="NCBI Taxonomy" id="35620"/>
    <lineage>
        <taxon>Bacteria</taxon>
        <taxon>Bacillati</taxon>
        <taxon>Actinomycetota</taxon>
        <taxon>Actinomycetes</taxon>
        <taxon>Kitasatosporales</taxon>
        <taxon>Streptomycetaceae</taxon>
        <taxon>Streptomyces</taxon>
    </lineage>
</organism>
<evidence type="ECO:0000313" key="1">
    <source>
        <dbReference type="EMBL" id="WSD09332.1"/>
    </source>
</evidence>